<dbReference type="InterPro" id="IPR001647">
    <property type="entry name" value="HTH_TetR"/>
</dbReference>
<dbReference type="PANTHER" id="PTHR43479:SF11">
    <property type="entry name" value="ACREF_ENVCD OPERON REPRESSOR-RELATED"/>
    <property type="match status" value="1"/>
</dbReference>
<keyword evidence="5" id="KW-1185">Reference proteome</keyword>
<dbReference type="Gene3D" id="1.10.10.60">
    <property type="entry name" value="Homeodomain-like"/>
    <property type="match status" value="1"/>
</dbReference>
<evidence type="ECO:0000259" key="3">
    <source>
        <dbReference type="PROSITE" id="PS50977"/>
    </source>
</evidence>
<evidence type="ECO:0000313" key="4">
    <source>
        <dbReference type="EMBL" id="MEE6187310.1"/>
    </source>
</evidence>
<keyword evidence="1 2" id="KW-0238">DNA-binding</keyword>
<dbReference type="SUPFAM" id="SSF48498">
    <property type="entry name" value="Tetracyclin repressor-like, C-terminal domain"/>
    <property type="match status" value="1"/>
</dbReference>
<dbReference type="InterPro" id="IPR036271">
    <property type="entry name" value="Tet_transcr_reg_TetR-rel_C_sf"/>
</dbReference>
<dbReference type="Pfam" id="PF17932">
    <property type="entry name" value="TetR_C_24"/>
    <property type="match status" value="1"/>
</dbReference>
<dbReference type="PANTHER" id="PTHR43479">
    <property type="entry name" value="ACREF/ENVCD OPERON REPRESSOR-RELATED"/>
    <property type="match status" value="1"/>
</dbReference>
<dbReference type="PROSITE" id="PS50977">
    <property type="entry name" value="HTH_TETR_2"/>
    <property type="match status" value="1"/>
</dbReference>
<proteinExistence type="predicted"/>
<dbReference type="Pfam" id="PF00440">
    <property type="entry name" value="TetR_N"/>
    <property type="match status" value="1"/>
</dbReference>
<comment type="caution">
    <text evidence="4">The sequence shown here is derived from an EMBL/GenBank/DDBJ whole genome shotgun (WGS) entry which is preliminary data.</text>
</comment>
<dbReference type="RefSeq" id="WP_330974719.1">
    <property type="nucleotide sequence ID" value="NZ_JAZGLY010000004.1"/>
</dbReference>
<evidence type="ECO:0000256" key="2">
    <source>
        <dbReference type="PROSITE-ProRule" id="PRU00335"/>
    </source>
</evidence>
<protein>
    <submittedName>
        <fullName evidence="4">TetR/AcrR family transcriptional regulator</fullName>
    </submittedName>
</protein>
<dbReference type="PRINTS" id="PR00455">
    <property type="entry name" value="HTHTETR"/>
</dbReference>
<feature type="domain" description="HTH tetR-type" evidence="3">
    <location>
        <begin position="9"/>
        <end position="69"/>
    </location>
</feature>
<dbReference type="SUPFAM" id="SSF46689">
    <property type="entry name" value="Homeodomain-like"/>
    <property type="match status" value="1"/>
</dbReference>
<dbReference type="InterPro" id="IPR050624">
    <property type="entry name" value="HTH-type_Tx_Regulator"/>
</dbReference>
<organism evidence="4 5">
    <name type="scientific">Niabella digestorum</name>
    <dbReference type="NCBI Taxonomy" id="3117701"/>
    <lineage>
        <taxon>Bacteria</taxon>
        <taxon>Pseudomonadati</taxon>
        <taxon>Bacteroidota</taxon>
        <taxon>Chitinophagia</taxon>
        <taxon>Chitinophagales</taxon>
        <taxon>Chitinophagaceae</taxon>
        <taxon>Niabella</taxon>
    </lineage>
</organism>
<name>A0ABU7RH37_9BACT</name>
<dbReference type="EMBL" id="JAZGLY010000004">
    <property type="protein sequence ID" value="MEE6187310.1"/>
    <property type="molecule type" value="Genomic_DNA"/>
</dbReference>
<feature type="DNA-binding region" description="H-T-H motif" evidence="2">
    <location>
        <begin position="32"/>
        <end position="51"/>
    </location>
</feature>
<dbReference type="InterPro" id="IPR041490">
    <property type="entry name" value="KstR2_TetR_C"/>
</dbReference>
<evidence type="ECO:0000256" key="1">
    <source>
        <dbReference type="ARBA" id="ARBA00023125"/>
    </source>
</evidence>
<dbReference type="Proteomes" id="UP001357452">
    <property type="component" value="Unassembled WGS sequence"/>
</dbReference>
<accession>A0ABU7RH37</accession>
<dbReference type="InterPro" id="IPR009057">
    <property type="entry name" value="Homeodomain-like_sf"/>
</dbReference>
<evidence type="ECO:0000313" key="5">
    <source>
        <dbReference type="Proteomes" id="UP001357452"/>
    </source>
</evidence>
<dbReference type="Gene3D" id="1.10.357.10">
    <property type="entry name" value="Tetracycline Repressor, domain 2"/>
    <property type="match status" value="1"/>
</dbReference>
<reference evidence="4 5" key="1">
    <citation type="submission" date="2024-01" db="EMBL/GenBank/DDBJ databases">
        <title>Niabella digestum sp. nov., isolated from waste digestion system.</title>
        <authorList>
            <person name="Zhang L."/>
        </authorList>
    </citation>
    <scope>NUCLEOTIDE SEQUENCE [LARGE SCALE GENOMIC DNA]</scope>
    <source>
        <strain evidence="4 5">A18</strain>
    </source>
</reference>
<sequence>MDTVDRKRSAKKELILKTAATMFRERGFAASSMRDLAEKIGIEAASLYNHIQSKAQILEEIITGVAELCKNHLINIDKNNSTSLQKIESLIRFHTNMMIHHFEEYSVMVNEWMHLEKDKLNLFAQARREYVKRMEAIVQEGIDKGELKPIMPYVVVLNILSAVRGLEFWHRSAKSHSAKEIEENMVAHLIGGIKR</sequence>
<gene>
    <name evidence="4" type="ORF">V2H41_08500</name>
</gene>